<keyword evidence="2" id="KW-0723">Serine/threonine-protein kinase</keyword>
<dbReference type="SUPFAM" id="SSF48452">
    <property type="entry name" value="TPR-like"/>
    <property type="match status" value="1"/>
</dbReference>
<keyword evidence="2" id="KW-0418">Kinase</keyword>
<evidence type="ECO:0000313" key="2">
    <source>
        <dbReference type="EMBL" id="AFD24124.1"/>
    </source>
</evidence>
<dbReference type="PANTHER" id="PTHR45138:SF9">
    <property type="entry name" value="DIGUANYLATE CYCLASE DGCM-RELATED"/>
    <property type="match status" value="1"/>
</dbReference>
<sequence length="550" mass="59423">MAAHGGSGQQGSDRLALLETAWHGRDVTPEQAAQTARAALKSPDGARADVILAYLDWRAGHYSRSAGRLGRAMPRLERGPGLPDVWLGRALNTLANLHSLLNQPGEAATLFGRQLQLARDLDSAELEASGLHDLGVSQFLVGDAVRAEAHLRRALPLLDGLSDPVGQGIARLNLGILNLRAGQPQVATEQLLRALATVWGGPEAEVARAPELPWLESRLRRSLLEAAEAAGDDRLVAEQETALRRLSTRAPDHLEIALDIALALSSRAGPQATLEQLRPVLDLARRLGQEQHAGLVCAHERLSEACAALGDPGAALDHLRAALALERATHAAEREQQYRTLEVLHHTRVLNDIAEQERQKNSQLLSDLRDLQTLNEHMRRLSLTDGLTGLYNRYHLFLEGERLSARAAPDRPLGVAIIDIDHFKRINDRCGHLPGDEVLRTLARLIRDFAQPGDLAARYGGEEFVLLRPGVSAPAFAADLQALRQAVTGFGWEAVAPGLRVTVSIGVAEACGPHFEAGLGAADQCLYLVKNTGRDAVRFCHSPECPPGPA</sequence>
<dbReference type="NCBIfam" id="TIGR00254">
    <property type="entry name" value="GGDEF"/>
    <property type="match status" value="1"/>
</dbReference>
<name>H8GTH4_DEIGI</name>
<dbReference type="HOGENOM" id="CLU_494966_0_0_0"/>
<dbReference type="GO" id="GO:0052621">
    <property type="term" value="F:diguanylate cyclase activity"/>
    <property type="evidence" value="ECO:0007669"/>
    <property type="project" value="TreeGrafter"/>
</dbReference>
<dbReference type="InterPro" id="IPR011990">
    <property type="entry name" value="TPR-like_helical_dom_sf"/>
</dbReference>
<evidence type="ECO:0000259" key="1">
    <source>
        <dbReference type="PROSITE" id="PS50887"/>
    </source>
</evidence>
<dbReference type="RefSeq" id="WP_014683607.1">
    <property type="nucleotide sequence ID" value="NC_017790.1"/>
</dbReference>
<dbReference type="PATRIC" id="fig|745776.4.peg.205"/>
<dbReference type="Gene3D" id="1.25.40.10">
    <property type="entry name" value="Tetratricopeptide repeat domain"/>
    <property type="match status" value="2"/>
</dbReference>
<dbReference type="AlphaFoldDB" id="H8GTH4"/>
<gene>
    <name evidence="2" type="ordered locus">DGo_CA0197</name>
</gene>
<dbReference type="OrthoDB" id="54420at2"/>
<dbReference type="SUPFAM" id="SSF55073">
    <property type="entry name" value="Nucleotide cyclase"/>
    <property type="match status" value="1"/>
</dbReference>
<dbReference type="SMART" id="SM00267">
    <property type="entry name" value="GGDEF"/>
    <property type="match status" value="1"/>
</dbReference>
<dbReference type="PROSITE" id="PS50887">
    <property type="entry name" value="GGDEF"/>
    <property type="match status" value="1"/>
</dbReference>
<dbReference type="InterPro" id="IPR029787">
    <property type="entry name" value="Nucleotide_cyclase"/>
</dbReference>
<accession>H8GTH4</accession>
<dbReference type="CDD" id="cd01949">
    <property type="entry name" value="GGDEF"/>
    <property type="match status" value="1"/>
</dbReference>
<dbReference type="EMBL" id="CP002191">
    <property type="protein sequence ID" value="AFD24124.1"/>
    <property type="molecule type" value="Genomic_DNA"/>
</dbReference>
<dbReference type="eggNOG" id="COG3706">
    <property type="taxonomic scope" value="Bacteria"/>
</dbReference>
<proteinExistence type="predicted"/>
<evidence type="ECO:0000313" key="3">
    <source>
        <dbReference type="Proteomes" id="UP000007575"/>
    </source>
</evidence>
<dbReference type="Gene3D" id="3.30.70.270">
    <property type="match status" value="1"/>
</dbReference>
<dbReference type="InterPro" id="IPR019734">
    <property type="entry name" value="TPR_rpt"/>
</dbReference>
<reference evidence="2 3" key="1">
    <citation type="journal article" date="2012" name="PLoS ONE">
        <title>Genome sequence and transcriptome analysis of the radioresistant bacterium Deinococcus gobiensis: insights into the extreme environmental adaptations.</title>
        <authorList>
            <person name="Yuan M."/>
            <person name="Chen M."/>
            <person name="Zhang W."/>
            <person name="Lu W."/>
            <person name="Wang J."/>
            <person name="Yang M."/>
            <person name="Zhao P."/>
            <person name="Tang R."/>
            <person name="Li X."/>
            <person name="Hao Y."/>
            <person name="Zhou Z."/>
            <person name="Zhan Y."/>
            <person name="Yu H."/>
            <person name="Teng C."/>
            <person name="Yan Y."/>
            <person name="Ping S."/>
            <person name="Wang Y."/>
            <person name="Lin M."/>
        </authorList>
    </citation>
    <scope>NUCLEOTIDE SEQUENCE [LARGE SCALE GENOMIC DNA]</scope>
    <source>
        <strain evidence="2 3">I-0</strain>
    </source>
</reference>
<feature type="domain" description="GGDEF" evidence="1">
    <location>
        <begin position="411"/>
        <end position="542"/>
    </location>
</feature>
<dbReference type="InterPro" id="IPR050469">
    <property type="entry name" value="Diguanylate_Cyclase"/>
</dbReference>
<dbReference type="Pfam" id="PF00990">
    <property type="entry name" value="GGDEF"/>
    <property type="match status" value="1"/>
</dbReference>
<protein>
    <submittedName>
        <fullName evidence="2">Diguanylate cyclase and serine/threonine protein kinase with TPR repeats</fullName>
    </submittedName>
</protein>
<dbReference type="PANTHER" id="PTHR45138">
    <property type="entry name" value="REGULATORY COMPONENTS OF SENSORY TRANSDUCTION SYSTEM"/>
    <property type="match status" value="1"/>
</dbReference>
<keyword evidence="2" id="KW-0808">Transferase</keyword>
<dbReference type="GO" id="GO:0004674">
    <property type="term" value="F:protein serine/threonine kinase activity"/>
    <property type="evidence" value="ECO:0007669"/>
    <property type="project" value="UniProtKB-KW"/>
</dbReference>
<dbReference type="STRING" id="745776.DGo_CA0197"/>
<dbReference type="InterPro" id="IPR043128">
    <property type="entry name" value="Rev_trsase/Diguanyl_cyclase"/>
</dbReference>
<keyword evidence="3" id="KW-1185">Reference proteome</keyword>
<dbReference type="InterPro" id="IPR000160">
    <property type="entry name" value="GGDEF_dom"/>
</dbReference>
<dbReference type="KEGG" id="dgo:DGo_CA0197"/>
<dbReference type="SMART" id="SM00028">
    <property type="entry name" value="TPR"/>
    <property type="match status" value="3"/>
</dbReference>
<dbReference type="Proteomes" id="UP000007575">
    <property type="component" value="Chromosome"/>
</dbReference>
<organism evidence="2 3">
    <name type="scientific">Deinococcus gobiensis (strain DSM 21396 / JCM 16679 / CGMCC 1.7299 / I-0)</name>
    <dbReference type="NCBI Taxonomy" id="745776"/>
    <lineage>
        <taxon>Bacteria</taxon>
        <taxon>Thermotogati</taxon>
        <taxon>Deinococcota</taxon>
        <taxon>Deinococci</taxon>
        <taxon>Deinococcales</taxon>
        <taxon>Deinococcaceae</taxon>
        <taxon>Deinococcus</taxon>
    </lineage>
</organism>